<dbReference type="Pfam" id="PF02518">
    <property type="entry name" value="HATPase_c"/>
    <property type="match status" value="1"/>
</dbReference>
<evidence type="ECO:0000256" key="5">
    <source>
        <dbReference type="ARBA" id="ARBA00022679"/>
    </source>
</evidence>
<dbReference type="InterPro" id="IPR003660">
    <property type="entry name" value="HAMP_dom"/>
</dbReference>
<dbReference type="AlphaFoldDB" id="A0A916TNV1"/>
<accession>A0A916TNV1</accession>
<feature type="domain" description="HAMP" evidence="13">
    <location>
        <begin position="186"/>
        <end position="239"/>
    </location>
</feature>
<evidence type="ECO:0000256" key="4">
    <source>
        <dbReference type="ARBA" id="ARBA00022553"/>
    </source>
</evidence>
<keyword evidence="10 11" id="KW-0472">Membrane</keyword>
<dbReference type="PROSITE" id="PS50109">
    <property type="entry name" value="HIS_KIN"/>
    <property type="match status" value="1"/>
</dbReference>
<name>A0A916TNV1_9HYPH</name>
<evidence type="ECO:0000256" key="8">
    <source>
        <dbReference type="ARBA" id="ARBA00022989"/>
    </source>
</evidence>
<dbReference type="GO" id="GO:0005886">
    <property type="term" value="C:plasma membrane"/>
    <property type="evidence" value="ECO:0007669"/>
    <property type="project" value="TreeGrafter"/>
</dbReference>
<dbReference type="Pfam" id="PF00512">
    <property type="entry name" value="HisKA"/>
    <property type="match status" value="1"/>
</dbReference>
<sequence>MNRLARLARTTAFKLSILYFAVFTGLTGFLLVYISQNTNRLMLAQVTQTLNAEITGLPEEYARGGVRALVASIDSRARRPDASLYLLTDFAGNLIAGNIRQMPRIFLDEQEGGFQRVHYLRLTADGAEEQREALVRIFDLRGGYRLLVGRDLGETRILVNILSEARILWIGVVVIMALVTWVFVNRRVMRRIDDIADTSRTIMQGDLSGRLPMAGTDDEFDRLAGNLNRMLERIEVLMQGMKDVTDNIAHDLKTPLTRLRTRVETALRDAKTDAEYREALEATLDESDNLIRIFNSLLHIARIEAMASGDAMEPVDLKPLIEELADLYAPLAEDCGGALEIRVEPGLAARCNAGLITQVLVNLIENALKYAGRAGTPLKIEVSAQRRAGRAWISVSDNGPGIPADMRGSVTDRFVRLDESRSEPGHGLGLSLVRAVARLHGGEVELQDAAPGLTVSFDLALENLEEDRARDERDGRNGAGRRDR</sequence>
<evidence type="ECO:0000313" key="15">
    <source>
        <dbReference type="Proteomes" id="UP000605148"/>
    </source>
</evidence>
<dbReference type="InterPro" id="IPR050428">
    <property type="entry name" value="TCS_sensor_his_kinase"/>
</dbReference>
<dbReference type="PRINTS" id="PR00344">
    <property type="entry name" value="BCTRLSENSOR"/>
</dbReference>
<dbReference type="PROSITE" id="PS50885">
    <property type="entry name" value="HAMP"/>
    <property type="match status" value="1"/>
</dbReference>
<evidence type="ECO:0000256" key="9">
    <source>
        <dbReference type="ARBA" id="ARBA00023012"/>
    </source>
</evidence>
<dbReference type="CDD" id="cd00075">
    <property type="entry name" value="HATPase"/>
    <property type="match status" value="1"/>
</dbReference>
<dbReference type="CDD" id="cd06225">
    <property type="entry name" value="HAMP"/>
    <property type="match status" value="1"/>
</dbReference>
<dbReference type="Gene3D" id="3.30.565.10">
    <property type="entry name" value="Histidine kinase-like ATPase, C-terminal domain"/>
    <property type="match status" value="1"/>
</dbReference>
<keyword evidence="4" id="KW-0597">Phosphoprotein</keyword>
<keyword evidence="9" id="KW-0902">Two-component regulatory system</keyword>
<evidence type="ECO:0000256" key="3">
    <source>
        <dbReference type="ARBA" id="ARBA00012438"/>
    </source>
</evidence>
<reference evidence="14" key="1">
    <citation type="journal article" date="2014" name="Int. J. Syst. Evol. Microbiol.">
        <title>Complete genome sequence of Corynebacterium casei LMG S-19264T (=DSM 44701T), isolated from a smear-ripened cheese.</title>
        <authorList>
            <consortium name="US DOE Joint Genome Institute (JGI-PGF)"/>
            <person name="Walter F."/>
            <person name="Albersmeier A."/>
            <person name="Kalinowski J."/>
            <person name="Ruckert C."/>
        </authorList>
    </citation>
    <scope>NUCLEOTIDE SEQUENCE</scope>
    <source>
        <strain evidence="14">CGMCC 1.12426</strain>
    </source>
</reference>
<dbReference type="EMBL" id="BMFA01000019">
    <property type="protein sequence ID" value="GGB63131.1"/>
    <property type="molecule type" value="Genomic_DNA"/>
</dbReference>
<dbReference type="InterPro" id="IPR005467">
    <property type="entry name" value="His_kinase_dom"/>
</dbReference>
<dbReference type="InterPro" id="IPR003594">
    <property type="entry name" value="HATPase_dom"/>
</dbReference>
<dbReference type="PANTHER" id="PTHR45436:SF8">
    <property type="entry name" value="HISTIDINE KINASE"/>
    <property type="match status" value="1"/>
</dbReference>
<gene>
    <name evidence="14" type="ORF">GCM10011316_38750</name>
</gene>
<comment type="subcellular location">
    <subcellularLocation>
        <location evidence="2">Membrane</location>
    </subcellularLocation>
</comment>
<dbReference type="Pfam" id="PF00672">
    <property type="entry name" value="HAMP"/>
    <property type="match status" value="1"/>
</dbReference>
<dbReference type="SUPFAM" id="SSF55874">
    <property type="entry name" value="ATPase domain of HSP90 chaperone/DNA topoisomerase II/histidine kinase"/>
    <property type="match status" value="1"/>
</dbReference>
<evidence type="ECO:0000256" key="6">
    <source>
        <dbReference type="ARBA" id="ARBA00022692"/>
    </source>
</evidence>
<dbReference type="EC" id="2.7.13.3" evidence="3"/>
<keyword evidence="7 14" id="KW-0418">Kinase</keyword>
<comment type="catalytic activity">
    <reaction evidence="1">
        <text>ATP + protein L-histidine = ADP + protein N-phospho-L-histidine.</text>
        <dbReference type="EC" id="2.7.13.3"/>
    </reaction>
</comment>
<dbReference type="CDD" id="cd00082">
    <property type="entry name" value="HisKA"/>
    <property type="match status" value="1"/>
</dbReference>
<dbReference type="SMART" id="SM00304">
    <property type="entry name" value="HAMP"/>
    <property type="match status" value="1"/>
</dbReference>
<keyword evidence="8 11" id="KW-1133">Transmembrane helix</keyword>
<dbReference type="GO" id="GO:0000155">
    <property type="term" value="F:phosphorelay sensor kinase activity"/>
    <property type="evidence" value="ECO:0007669"/>
    <property type="project" value="InterPro"/>
</dbReference>
<dbReference type="Gene3D" id="1.10.287.130">
    <property type="match status" value="1"/>
</dbReference>
<feature type="transmembrane region" description="Helical" evidence="11">
    <location>
        <begin position="12"/>
        <end position="34"/>
    </location>
</feature>
<evidence type="ECO:0000259" key="12">
    <source>
        <dbReference type="PROSITE" id="PS50109"/>
    </source>
</evidence>
<dbReference type="RefSeq" id="WP_150497869.1">
    <property type="nucleotide sequence ID" value="NZ_BMFA01000019.1"/>
</dbReference>
<keyword evidence="15" id="KW-1185">Reference proteome</keyword>
<dbReference type="PANTHER" id="PTHR45436">
    <property type="entry name" value="SENSOR HISTIDINE KINASE YKOH"/>
    <property type="match status" value="1"/>
</dbReference>
<dbReference type="InterPro" id="IPR036890">
    <property type="entry name" value="HATPase_C_sf"/>
</dbReference>
<evidence type="ECO:0000259" key="13">
    <source>
        <dbReference type="PROSITE" id="PS50885"/>
    </source>
</evidence>
<keyword evidence="6 11" id="KW-0812">Transmembrane</keyword>
<dbReference type="SMART" id="SM00387">
    <property type="entry name" value="HATPase_c"/>
    <property type="match status" value="1"/>
</dbReference>
<evidence type="ECO:0000256" key="11">
    <source>
        <dbReference type="SAM" id="Phobius"/>
    </source>
</evidence>
<dbReference type="InterPro" id="IPR036097">
    <property type="entry name" value="HisK_dim/P_sf"/>
</dbReference>
<feature type="transmembrane region" description="Helical" evidence="11">
    <location>
        <begin position="167"/>
        <end position="184"/>
    </location>
</feature>
<protein>
    <recommendedName>
        <fullName evidence="3">histidine kinase</fullName>
        <ecNumber evidence="3">2.7.13.3</ecNumber>
    </recommendedName>
</protein>
<dbReference type="InterPro" id="IPR004358">
    <property type="entry name" value="Sig_transdc_His_kin-like_C"/>
</dbReference>
<feature type="domain" description="Histidine kinase" evidence="12">
    <location>
        <begin position="247"/>
        <end position="463"/>
    </location>
</feature>
<dbReference type="SUPFAM" id="SSF158472">
    <property type="entry name" value="HAMP domain-like"/>
    <property type="match status" value="1"/>
</dbReference>
<evidence type="ECO:0000256" key="1">
    <source>
        <dbReference type="ARBA" id="ARBA00000085"/>
    </source>
</evidence>
<dbReference type="Gene3D" id="6.10.340.10">
    <property type="match status" value="1"/>
</dbReference>
<evidence type="ECO:0000256" key="2">
    <source>
        <dbReference type="ARBA" id="ARBA00004370"/>
    </source>
</evidence>
<dbReference type="SMART" id="SM00388">
    <property type="entry name" value="HisKA"/>
    <property type="match status" value="1"/>
</dbReference>
<reference evidence="14" key="2">
    <citation type="submission" date="2020-09" db="EMBL/GenBank/DDBJ databases">
        <authorList>
            <person name="Sun Q."/>
            <person name="Zhou Y."/>
        </authorList>
    </citation>
    <scope>NUCLEOTIDE SEQUENCE</scope>
    <source>
        <strain evidence="14">CGMCC 1.12426</strain>
    </source>
</reference>
<evidence type="ECO:0000256" key="7">
    <source>
        <dbReference type="ARBA" id="ARBA00022777"/>
    </source>
</evidence>
<evidence type="ECO:0000256" key="10">
    <source>
        <dbReference type="ARBA" id="ARBA00023136"/>
    </source>
</evidence>
<dbReference type="SUPFAM" id="SSF47384">
    <property type="entry name" value="Homodimeric domain of signal transducing histidine kinase"/>
    <property type="match status" value="1"/>
</dbReference>
<keyword evidence="5" id="KW-0808">Transferase</keyword>
<evidence type="ECO:0000313" key="14">
    <source>
        <dbReference type="EMBL" id="GGB63131.1"/>
    </source>
</evidence>
<comment type="caution">
    <text evidence="14">The sequence shown here is derived from an EMBL/GenBank/DDBJ whole genome shotgun (WGS) entry which is preliminary data.</text>
</comment>
<organism evidence="14 15">
    <name type="scientific">Roseibium aquae</name>
    <dbReference type="NCBI Taxonomy" id="1323746"/>
    <lineage>
        <taxon>Bacteria</taxon>
        <taxon>Pseudomonadati</taxon>
        <taxon>Pseudomonadota</taxon>
        <taxon>Alphaproteobacteria</taxon>
        <taxon>Hyphomicrobiales</taxon>
        <taxon>Stappiaceae</taxon>
        <taxon>Roseibium</taxon>
    </lineage>
</organism>
<dbReference type="OrthoDB" id="9815202at2"/>
<dbReference type="InterPro" id="IPR003661">
    <property type="entry name" value="HisK_dim/P_dom"/>
</dbReference>
<dbReference type="Proteomes" id="UP000605148">
    <property type="component" value="Unassembled WGS sequence"/>
</dbReference>
<proteinExistence type="predicted"/>